<feature type="compositionally biased region" description="Polar residues" evidence="5">
    <location>
        <begin position="1046"/>
        <end position="1062"/>
    </location>
</feature>
<feature type="compositionally biased region" description="Polar residues" evidence="5">
    <location>
        <begin position="119"/>
        <end position="130"/>
    </location>
</feature>
<feature type="compositionally biased region" description="Polar residues" evidence="5">
    <location>
        <begin position="958"/>
        <end position="976"/>
    </location>
</feature>
<dbReference type="SMART" id="SM00249">
    <property type="entry name" value="PHD"/>
    <property type="match status" value="1"/>
</dbReference>
<feature type="compositionally biased region" description="Low complexity" evidence="5">
    <location>
        <begin position="1404"/>
        <end position="1425"/>
    </location>
</feature>
<keyword evidence="1" id="KW-0479">Metal-binding</keyword>
<dbReference type="InterPro" id="IPR013083">
    <property type="entry name" value="Znf_RING/FYVE/PHD"/>
</dbReference>
<organism evidence="7 8">
    <name type="scientific">Smittium culicis</name>
    <dbReference type="NCBI Taxonomy" id="133412"/>
    <lineage>
        <taxon>Eukaryota</taxon>
        <taxon>Fungi</taxon>
        <taxon>Fungi incertae sedis</taxon>
        <taxon>Zoopagomycota</taxon>
        <taxon>Kickxellomycotina</taxon>
        <taxon>Harpellomycetes</taxon>
        <taxon>Harpellales</taxon>
        <taxon>Legeriomycetaceae</taxon>
        <taxon>Smittium</taxon>
    </lineage>
</organism>
<dbReference type="CDD" id="cd15550">
    <property type="entry name" value="PHD_MLL5"/>
    <property type="match status" value="1"/>
</dbReference>
<feature type="compositionally biased region" description="Polar residues" evidence="5">
    <location>
        <begin position="1541"/>
        <end position="1556"/>
    </location>
</feature>
<feature type="compositionally biased region" description="Basic residues" evidence="5">
    <location>
        <begin position="499"/>
        <end position="512"/>
    </location>
</feature>
<proteinExistence type="predicted"/>
<feature type="region of interest" description="Disordered" evidence="5">
    <location>
        <begin position="937"/>
        <end position="985"/>
    </location>
</feature>
<feature type="compositionally biased region" description="Basic and acidic residues" evidence="5">
    <location>
        <begin position="1310"/>
        <end position="1322"/>
    </location>
</feature>
<feature type="compositionally biased region" description="Basic and acidic residues" evidence="5">
    <location>
        <begin position="1359"/>
        <end position="1396"/>
    </location>
</feature>
<feature type="compositionally biased region" description="Basic and acidic residues" evidence="5">
    <location>
        <begin position="1008"/>
        <end position="1021"/>
    </location>
</feature>
<feature type="compositionally biased region" description="Basic and acidic residues" evidence="5">
    <location>
        <begin position="1232"/>
        <end position="1241"/>
    </location>
</feature>
<dbReference type="SUPFAM" id="SSF82199">
    <property type="entry name" value="SET domain"/>
    <property type="match status" value="1"/>
</dbReference>
<feature type="compositionally biased region" description="Basic and acidic residues" evidence="5">
    <location>
        <begin position="1261"/>
        <end position="1296"/>
    </location>
</feature>
<sequence length="1556" mass="175440">MSSLNSKPYLKSDDLEVPIDEDQGIIRCICGFIEDDGFTIQCENCLVWQHAICVNITQNNVPDEYLCEQCYPRKLNVKRAIEYQRQRLDKEYRIVKENRKKKRNSDGRAKSIDKKSSRFSDNSGTNSSPSRNDRDYSSSHNSSKFSTSSDSLAHFLDHELNSCIVDSEEVLIYIQNSISSNPPDPQNPHNIFTSLHSSSINPFTNLHVKPIGNPRYKQFGLFTSQKISSKQFISEYKGKLIFKSDYIAEPKSHYNTLRLPKPFVAFHPNLNLCVDARNDGNIVRFVRRSCRPNLSFSSLEVVDYPDPKIILGVYAKHDIEEGEELTLNWSWEDDQLPTIPKSDHSDSSSYLSTTEGRRLCKIWRQSFYGTKCNCSKGSYCKTQEFFNLLDLEKDYKRSSKNSPRRRYKSSSSNRNSGNLKLDEHIPIDVLGDHENDNSDSTLIKSSNHKNHSGHSSLSLNQRKDSSKSSRSSNQKYHLSLPVSKSDFINNNFELYSEKKRSKSIRNGSKSRKSHNDDSRDHIDVDYNSNDDSDESPNEKKFKISNGYYPTVRNKELDGRIVKSKKQKKSRVQIQNSFISLKKRWINIYLDSIKSIENVSSEKVPNDMQLELNEVSDNQQPAIEADTTNNNIAMDTDTLPLADKNDFNILQNNMHELKDSEVIVDSAISNSSIDNSIALLDDHPHIDVGDPAKESPSIPKDPSSESNDDYKSREKVSSNPTKISEVEPDMDIEHITKPIKNESNPLLKDISNIPTKKEPETHLNETILPEPTSAQDETMSTPAQPDSNSLKNNSLNKKNRLSLEEYNKKRRTTPLTNISSVENTQSFEASENSSNQFSANENNEVKIEKFASKPIDQTKAVPKLSTTNTNALDLVLISGVINKPTDSISLSNSAKPESTRNLSSSLVSDSNPKHDVIVKTVQNDNDIKLNTKNISDQLPEDIEDKRHEDSLHNDKIKNSSKPIENDSMSKNTISSSPVKEKTTNLETIDTKAKDTALVSTDITGIGENAKKSLAETKKDDKPPSPPSTAPVTKVKVSLEEYNRRRMQSVSSKSTGPQAPSNPESSDASTALTASSISSALDTLSSQNNPSKGEEITQLLRKELDGIVAPTVISNAVAQNTSAKPNTPPYSFKNSNMPFSVTSAATSFTSSSGSSLNWANNIPSQVPIPLSKTALSDPVNVSTINKANSDSTQSKPETSPQIEPAKHAPQIPTSASFGQPQVSWTQNNTAPDAYDSRFSDTKTKPQGYYTKNEQQSSYNSSYNKHDFSSRKYDKDRPSSNYSLERDRSRDRTWDADRDKQWTDRQRDFRDNRSRFYNRDRDRHNQFPNSSYTQSSNQPPFNSYRRERDRHSSEFQSNRTEQNYEKEAGEITYQKDRKGVYDREKERWRDSDHSRDRESWPQNQHPSYQQSQNTQPSQNSFSNNSQSQAFNRSGIRPNNGYNNSPSYNPANPTSYSRPMSPVSESSFSLNDIKIDKRASNTSPRQYVSSLESSSFNSNGLMTKNPSKPSGSVAQNSDTKRFANKNPDSSNAADSDCRPSVIENRPQTKSFDPNSLRCTV</sequence>
<feature type="compositionally biased region" description="Low complexity" evidence="5">
    <location>
        <begin position="1434"/>
        <end position="1453"/>
    </location>
</feature>
<dbReference type="GO" id="GO:0070210">
    <property type="term" value="C:Rpd3L-Expanded complex"/>
    <property type="evidence" value="ECO:0007669"/>
    <property type="project" value="TreeGrafter"/>
</dbReference>
<feature type="compositionally biased region" description="Polar residues" evidence="5">
    <location>
        <begin position="1495"/>
        <end position="1513"/>
    </location>
</feature>
<reference evidence="7 8" key="1">
    <citation type="submission" date="2017-01" db="EMBL/GenBank/DDBJ databases">
        <authorList>
            <person name="Mah S.A."/>
            <person name="Swanson W.J."/>
            <person name="Moy G.W."/>
            <person name="Vacquier V.D."/>
        </authorList>
    </citation>
    <scope>NUCLEOTIDE SEQUENCE [LARGE SCALE GENOMIC DNA]</scope>
    <source>
        <strain evidence="7 8">GSMNP</strain>
    </source>
</reference>
<dbReference type="EMBL" id="LSSN01000129">
    <property type="protein sequence ID" value="OMJ25691.1"/>
    <property type="molecule type" value="Genomic_DNA"/>
</dbReference>
<feature type="region of interest" description="Disordered" evidence="5">
    <location>
        <begin position="1008"/>
        <end position="1070"/>
    </location>
</feature>
<dbReference type="SMART" id="SM00317">
    <property type="entry name" value="SET"/>
    <property type="match status" value="1"/>
</dbReference>
<feature type="compositionally biased region" description="Basic and acidic residues" evidence="5">
    <location>
        <begin position="681"/>
        <end position="692"/>
    </location>
</feature>
<feature type="compositionally biased region" description="Polar residues" evidence="5">
    <location>
        <begin position="812"/>
        <end position="839"/>
    </location>
</feature>
<accession>A0A1R1YFJ0</accession>
<evidence type="ECO:0000256" key="4">
    <source>
        <dbReference type="ARBA" id="ARBA00022853"/>
    </source>
</evidence>
<dbReference type="GO" id="GO:0008270">
    <property type="term" value="F:zinc ion binding"/>
    <property type="evidence" value="ECO:0007669"/>
    <property type="project" value="UniProtKB-KW"/>
</dbReference>
<dbReference type="PANTHER" id="PTHR46462:SF3">
    <property type="entry name" value="UPSET, ISOFORM A"/>
    <property type="match status" value="1"/>
</dbReference>
<dbReference type="InterPro" id="IPR011011">
    <property type="entry name" value="Znf_FYVE_PHD"/>
</dbReference>
<dbReference type="GO" id="GO:0006325">
    <property type="term" value="P:chromatin organization"/>
    <property type="evidence" value="ECO:0007669"/>
    <property type="project" value="UniProtKB-KW"/>
</dbReference>
<dbReference type="PANTHER" id="PTHR46462">
    <property type="entry name" value="UPSET, ISOFORM A"/>
    <property type="match status" value="1"/>
</dbReference>
<feature type="compositionally biased region" description="Basic and acidic residues" evidence="5">
    <location>
        <begin position="1341"/>
        <end position="1350"/>
    </location>
</feature>
<comment type="caution">
    <text evidence="7">The sequence shown here is derived from an EMBL/GenBank/DDBJ whole genome shotgun (WGS) entry which is preliminary data.</text>
</comment>
<evidence type="ECO:0000313" key="7">
    <source>
        <dbReference type="EMBL" id="OMJ25691.1"/>
    </source>
</evidence>
<feature type="compositionally biased region" description="Polar residues" evidence="5">
    <location>
        <begin position="1323"/>
        <end position="1338"/>
    </location>
</feature>
<dbReference type="InterPro" id="IPR001965">
    <property type="entry name" value="Znf_PHD"/>
</dbReference>
<feature type="compositionally biased region" description="Basic and acidic residues" evidence="5">
    <location>
        <begin position="513"/>
        <end position="524"/>
    </location>
</feature>
<feature type="region of interest" description="Disordered" evidence="5">
    <location>
        <begin position="1180"/>
        <end position="1296"/>
    </location>
</feature>
<dbReference type="SUPFAM" id="SSF57903">
    <property type="entry name" value="FYVE/PHD zinc finger"/>
    <property type="match status" value="1"/>
</dbReference>
<dbReference type="Pfam" id="PF00856">
    <property type="entry name" value="SET"/>
    <property type="match status" value="1"/>
</dbReference>
<feature type="compositionally biased region" description="Basic and acidic residues" evidence="5">
    <location>
        <begin position="942"/>
        <end position="956"/>
    </location>
</feature>
<keyword evidence="4" id="KW-0156">Chromatin regulator</keyword>
<evidence type="ECO:0000256" key="2">
    <source>
        <dbReference type="ARBA" id="ARBA00022771"/>
    </source>
</evidence>
<dbReference type="GO" id="GO:0006355">
    <property type="term" value="P:regulation of DNA-templated transcription"/>
    <property type="evidence" value="ECO:0007669"/>
    <property type="project" value="TreeGrafter"/>
</dbReference>
<evidence type="ECO:0000259" key="6">
    <source>
        <dbReference type="PROSITE" id="PS50280"/>
    </source>
</evidence>
<dbReference type="STRING" id="133412.A0A1R1YFJ0"/>
<dbReference type="Proteomes" id="UP000187283">
    <property type="component" value="Unassembled WGS sequence"/>
</dbReference>
<evidence type="ECO:0000256" key="5">
    <source>
        <dbReference type="SAM" id="MobiDB-lite"/>
    </source>
</evidence>
<dbReference type="Gene3D" id="3.30.40.10">
    <property type="entry name" value="Zinc/RING finger domain, C3HC4 (zinc finger)"/>
    <property type="match status" value="1"/>
</dbReference>
<feature type="compositionally biased region" description="Polar residues" evidence="5">
    <location>
        <begin position="1209"/>
        <end position="1228"/>
    </location>
</feature>
<feature type="region of interest" description="Disordered" evidence="5">
    <location>
        <begin position="1310"/>
        <end position="1556"/>
    </location>
</feature>
<dbReference type="InterPro" id="IPR046341">
    <property type="entry name" value="SET_dom_sf"/>
</dbReference>
<keyword evidence="2" id="KW-0863">Zinc-finger</keyword>
<dbReference type="Gene3D" id="2.170.270.10">
    <property type="entry name" value="SET domain"/>
    <property type="match status" value="1"/>
</dbReference>
<feature type="compositionally biased region" description="Low complexity" evidence="5">
    <location>
        <begin position="138"/>
        <end position="148"/>
    </location>
</feature>
<dbReference type="OrthoDB" id="79252at2759"/>
<feature type="compositionally biased region" description="Basic and acidic residues" evidence="5">
    <location>
        <begin position="420"/>
        <end position="436"/>
    </location>
</feature>
<feature type="region of interest" description="Disordered" evidence="5">
    <location>
        <begin position="884"/>
        <end position="908"/>
    </location>
</feature>
<gene>
    <name evidence="7" type="ORF">AYI70_g724</name>
</gene>
<dbReference type="InterPro" id="IPR019786">
    <property type="entry name" value="Zinc_finger_PHD-type_CS"/>
</dbReference>
<evidence type="ECO:0000313" key="8">
    <source>
        <dbReference type="Proteomes" id="UP000187283"/>
    </source>
</evidence>
<dbReference type="PROSITE" id="PS50280">
    <property type="entry name" value="SET"/>
    <property type="match status" value="1"/>
</dbReference>
<feature type="domain" description="SET" evidence="6">
    <location>
        <begin position="193"/>
        <end position="330"/>
    </location>
</feature>
<feature type="region of interest" description="Disordered" evidence="5">
    <location>
        <begin position="681"/>
        <end position="839"/>
    </location>
</feature>
<feature type="compositionally biased region" description="Basic residues" evidence="5">
    <location>
        <begin position="398"/>
        <end position="408"/>
    </location>
</feature>
<keyword evidence="3" id="KW-0862">Zinc</keyword>
<feature type="region of interest" description="Disordered" evidence="5">
    <location>
        <begin position="94"/>
        <end position="148"/>
    </location>
</feature>
<feature type="compositionally biased region" description="Basic and acidic residues" evidence="5">
    <location>
        <begin position="730"/>
        <end position="739"/>
    </location>
</feature>
<feature type="region of interest" description="Disordered" evidence="5">
    <location>
        <begin position="397"/>
        <end position="477"/>
    </location>
</feature>
<protein>
    <submittedName>
        <fullName evidence="7">SET domain-containing protein 3</fullName>
    </submittedName>
</protein>
<dbReference type="InterPro" id="IPR001214">
    <property type="entry name" value="SET_dom"/>
</dbReference>
<dbReference type="GO" id="GO:0034967">
    <property type="term" value="C:Set3 complex"/>
    <property type="evidence" value="ECO:0007669"/>
    <property type="project" value="TreeGrafter"/>
</dbReference>
<feature type="compositionally biased region" description="Basic and acidic residues" evidence="5">
    <location>
        <begin position="104"/>
        <end position="118"/>
    </location>
</feature>
<keyword evidence="8" id="KW-1185">Reference proteome</keyword>
<dbReference type="PROSITE" id="PS01359">
    <property type="entry name" value="ZF_PHD_1"/>
    <property type="match status" value="1"/>
</dbReference>
<feature type="region of interest" description="Disordered" evidence="5">
    <location>
        <begin position="498"/>
        <end position="543"/>
    </location>
</feature>
<dbReference type="Pfam" id="PF20826">
    <property type="entry name" value="PHD_5"/>
    <property type="match status" value="1"/>
</dbReference>
<name>A0A1R1YFJ0_9FUNG</name>
<evidence type="ECO:0000256" key="1">
    <source>
        <dbReference type="ARBA" id="ARBA00022723"/>
    </source>
</evidence>
<evidence type="ECO:0000256" key="3">
    <source>
        <dbReference type="ARBA" id="ARBA00022833"/>
    </source>
</evidence>
<feature type="compositionally biased region" description="Low complexity" evidence="5">
    <location>
        <begin position="1485"/>
        <end position="1494"/>
    </location>
</feature>
<feature type="compositionally biased region" description="Low complexity" evidence="5">
    <location>
        <begin position="786"/>
        <end position="795"/>
    </location>
</feature>
<feature type="compositionally biased region" description="Polar residues" evidence="5">
    <location>
        <begin position="771"/>
        <end position="785"/>
    </location>
</feature>
<feature type="compositionally biased region" description="Polar residues" evidence="5">
    <location>
        <begin position="1180"/>
        <end position="1199"/>
    </location>
</feature>